<dbReference type="EMBL" id="FNYH01000001">
    <property type="protein sequence ID" value="SEI39917.1"/>
    <property type="molecule type" value="Genomic_DNA"/>
</dbReference>
<dbReference type="RefSeq" id="WP_093308158.1">
    <property type="nucleotide sequence ID" value="NZ_FNYH01000001.1"/>
</dbReference>
<evidence type="ECO:0000313" key="2">
    <source>
        <dbReference type="Proteomes" id="UP000242999"/>
    </source>
</evidence>
<sequence>MDAPTLLYKDAKAALVCQHKHSLEVQGEIGFDNLVPLSQAWQPQARQKYTLNLARARGGSPAMALLLAWQRVCQSVNAQLEVTAISEELMRFIDISDLHAAFRIQPEAYKKDDLT</sequence>
<proteinExistence type="predicted"/>
<organism evidence="1 2">
    <name type="scientific">Allopseudospirillum japonicum</name>
    <dbReference type="NCBI Taxonomy" id="64971"/>
    <lineage>
        <taxon>Bacteria</taxon>
        <taxon>Pseudomonadati</taxon>
        <taxon>Pseudomonadota</taxon>
        <taxon>Gammaproteobacteria</taxon>
        <taxon>Oceanospirillales</taxon>
        <taxon>Oceanospirillaceae</taxon>
        <taxon>Allopseudospirillum</taxon>
    </lineage>
</organism>
<dbReference type="Gene3D" id="3.30.750.24">
    <property type="entry name" value="STAS domain"/>
    <property type="match status" value="1"/>
</dbReference>
<gene>
    <name evidence="1" type="ORF">SAMN05421831_101279</name>
</gene>
<dbReference type="AlphaFoldDB" id="A0A1H6QIB5"/>
<dbReference type="InterPro" id="IPR036513">
    <property type="entry name" value="STAS_dom_sf"/>
</dbReference>
<reference evidence="2" key="1">
    <citation type="submission" date="2016-10" db="EMBL/GenBank/DDBJ databases">
        <authorList>
            <person name="Varghese N."/>
            <person name="Submissions S."/>
        </authorList>
    </citation>
    <scope>NUCLEOTIDE SEQUENCE [LARGE SCALE GENOMIC DNA]</scope>
    <source>
        <strain evidence="2">DSM 7165</strain>
    </source>
</reference>
<keyword evidence="2" id="KW-1185">Reference proteome</keyword>
<dbReference type="SUPFAM" id="SSF52091">
    <property type="entry name" value="SpoIIaa-like"/>
    <property type="match status" value="1"/>
</dbReference>
<evidence type="ECO:0000313" key="1">
    <source>
        <dbReference type="EMBL" id="SEI39917.1"/>
    </source>
</evidence>
<name>A0A1H6QIB5_9GAMM</name>
<accession>A0A1H6QIB5</accession>
<dbReference type="OrthoDB" id="9860631at2"/>
<protein>
    <submittedName>
        <fullName evidence="1">ABC-type transporter Mla maintaining outer membrane lipid asymmetry, MlaB component, contains STAS domain</fullName>
    </submittedName>
</protein>
<dbReference type="STRING" id="64971.SAMN05421831_101279"/>
<dbReference type="Proteomes" id="UP000242999">
    <property type="component" value="Unassembled WGS sequence"/>
</dbReference>